<evidence type="ECO:0008006" key="3">
    <source>
        <dbReference type="Google" id="ProtNLM"/>
    </source>
</evidence>
<accession>A0A5C5V0Z3</accession>
<comment type="caution">
    <text evidence="1">The sequence shown here is derived from an EMBL/GenBank/DDBJ whole genome shotgun (WGS) entry which is preliminary data.</text>
</comment>
<dbReference type="EMBL" id="SJPF01000004">
    <property type="protein sequence ID" value="TWT32061.1"/>
    <property type="molecule type" value="Genomic_DNA"/>
</dbReference>
<dbReference type="AlphaFoldDB" id="A0A5C5V0Z3"/>
<reference evidence="1 2" key="1">
    <citation type="submission" date="2019-02" db="EMBL/GenBank/DDBJ databases">
        <title>Deep-cultivation of Planctomycetes and their phenomic and genomic characterization uncovers novel biology.</title>
        <authorList>
            <person name="Wiegand S."/>
            <person name="Jogler M."/>
            <person name="Boedeker C."/>
            <person name="Pinto D."/>
            <person name="Vollmers J."/>
            <person name="Rivas-Marin E."/>
            <person name="Kohn T."/>
            <person name="Peeters S.H."/>
            <person name="Heuer A."/>
            <person name="Rast P."/>
            <person name="Oberbeckmann S."/>
            <person name="Bunk B."/>
            <person name="Jeske O."/>
            <person name="Meyerdierks A."/>
            <person name="Storesund J.E."/>
            <person name="Kallscheuer N."/>
            <person name="Luecker S."/>
            <person name="Lage O.M."/>
            <person name="Pohl T."/>
            <person name="Merkel B.J."/>
            <person name="Hornburger P."/>
            <person name="Mueller R.-W."/>
            <person name="Bruemmer F."/>
            <person name="Labrenz M."/>
            <person name="Spormann A.M."/>
            <person name="Op Den Camp H."/>
            <person name="Overmann J."/>
            <person name="Amann R."/>
            <person name="Jetten M.S.M."/>
            <person name="Mascher T."/>
            <person name="Medema M.H."/>
            <person name="Devos D.P."/>
            <person name="Kaster A.-K."/>
            <person name="Ovreas L."/>
            <person name="Rohde M."/>
            <person name="Galperin M.Y."/>
            <person name="Jogler C."/>
        </authorList>
    </citation>
    <scope>NUCLEOTIDE SEQUENCE [LARGE SCALE GENOMIC DNA]</scope>
    <source>
        <strain evidence="1 2">Enr8</strain>
    </source>
</reference>
<dbReference type="InterPro" id="IPR025737">
    <property type="entry name" value="FApF"/>
</dbReference>
<keyword evidence="2" id="KW-1185">Reference proteome</keyword>
<dbReference type="SUPFAM" id="SSF56935">
    <property type="entry name" value="Porins"/>
    <property type="match status" value="1"/>
</dbReference>
<proteinExistence type="predicted"/>
<gene>
    <name evidence="1" type="ORF">Enr8_39870</name>
</gene>
<sequence>MEVYKPMKRVSRRIETMTRACVTCRRRSWSAGRLPAALLAIAFAAMGMASAAEAQWDYRAPERLHQDEPLFVHDSSLVWKYGNGTIMPVTALQDDAAPLPPPPIPMTPESGKVELVKPLVSQEQEYGEPLEDFNVQFLRTASVLLTPGQWQMDVGLVYAKADYDFPIEVSPSGVARADLKRRSLFVPFALRYGLSDRVQLSGSLPVGWASQEFSSVGRFDQTSDNGGIGDLELGVNLLCREGCYGYSPDVILSFGLTAPTGDAEYAVNGLTQATLANGVWAPSAQLLFIQRYDPIIYFYGLGYRYQAEREFDNQNVFYGHQFTYNLGVGFAVNDRITLSASFLGLFQTETQINGLGVPGSMRELLRLRFAATNYRCGRIVEPFAEIGMTEDAADSVIGVVWTY</sequence>
<evidence type="ECO:0000313" key="1">
    <source>
        <dbReference type="EMBL" id="TWT32061.1"/>
    </source>
</evidence>
<evidence type="ECO:0000313" key="2">
    <source>
        <dbReference type="Proteomes" id="UP000318878"/>
    </source>
</evidence>
<name>A0A5C5V0Z3_9BACT</name>
<organism evidence="1 2">
    <name type="scientific">Blastopirellula retiformator</name>
    <dbReference type="NCBI Taxonomy" id="2527970"/>
    <lineage>
        <taxon>Bacteria</taxon>
        <taxon>Pseudomonadati</taxon>
        <taxon>Planctomycetota</taxon>
        <taxon>Planctomycetia</taxon>
        <taxon>Pirellulales</taxon>
        <taxon>Pirellulaceae</taxon>
        <taxon>Blastopirellula</taxon>
    </lineage>
</organism>
<dbReference type="Proteomes" id="UP000318878">
    <property type="component" value="Unassembled WGS sequence"/>
</dbReference>
<protein>
    <recommendedName>
        <fullName evidence="3">MetA-pathway of phenol degradation</fullName>
    </recommendedName>
</protein>
<dbReference type="OrthoDB" id="247979at2"/>
<dbReference type="Pfam" id="PF13557">
    <property type="entry name" value="Phenol_MetA_deg"/>
    <property type="match status" value="1"/>
</dbReference>